<dbReference type="Gene3D" id="1.20.5.780">
    <property type="entry name" value="Single helix bin"/>
    <property type="match status" value="1"/>
</dbReference>
<proteinExistence type="inferred from homology"/>
<dbReference type="AlphaFoldDB" id="A0A378VJM5"/>
<dbReference type="PANTHER" id="PTHR35401:SF2">
    <property type="entry name" value="ABC-TYPE TRANSPORT SYSTEM"/>
    <property type="match status" value="1"/>
</dbReference>
<sequence>MSTTYARIEARIPIEIQQMIKQAANLEGRTLTDFMIKALSEAAKQTIGENQMVKLSMADQQRFVEIMRLSNQPTVAMQEAMKLHEKMVQS</sequence>
<dbReference type="Proteomes" id="UP000254193">
    <property type="component" value="Unassembled WGS sequence"/>
</dbReference>
<keyword evidence="4" id="KW-1185">Reference proteome</keyword>
<evidence type="ECO:0000256" key="2">
    <source>
        <dbReference type="ARBA" id="ARBA00049988"/>
    </source>
</evidence>
<dbReference type="PANTHER" id="PTHR35401">
    <property type="entry name" value="COPG FAMILY HELIX-TURN-HELIX PROTEIN-RELATED-RELATED"/>
    <property type="match status" value="1"/>
</dbReference>
<evidence type="ECO:0000313" key="4">
    <source>
        <dbReference type="Proteomes" id="UP000254193"/>
    </source>
</evidence>
<reference evidence="3 4" key="1">
    <citation type="submission" date="2018-06" db="EMBL/GenBank/DDBJ databases">
        <authorList>
            <consortium name="Pathogen Informatics"/>
            <person name="Doyle S."/>
        </authorList>
    </citation>
    <scope>NUCLEOTIDE SEQUENCE [LARGE SCALE GENOMIC DNA]</scope>
    <source>
        <strain evidence="3 4">NCTC10616</strain>
    </source>
</reference>
<dbReference type="EMBL" id="UGRO01000002">
    <property type="protein sequence ID" value="SUA17066.1"/>
    <property type="molecule type" value="Genomic_DNA"/>
</dbReference>
<name>A0A378VJM5_NEILA</name>
<comment type="similarity">
    <text evidence="2">Belongs to the TacA antitoxin family.</text>
</comment>
<organism evidence="3 4">
    <name type="scientific">Neisseria lactamica</name>
    <dbReference type="NCBI Taxonomy" id="486"/>
    <lineage>
        <taxon>Bacteria</taxon>
        <taxon>Pseudomonadati</taxon>
        <taxon>Pseudomonadota</taxon>
        <taxon>Betaproteobacteria</taxon>
        <taxon>Neisseriales</taxon>
        <taxon>Neisseriaceae</taxon>
        <taxon>Neisseria</taxon>
    </lineage>
</organism>
<dbReference type="RefSeq" id="WP_115118881.1">
    <property type="nucleotide sequence ID" value="NZ_UGRO01000002.1"/>
</dbReference>
<dbReference type="SUPFAM" id="SSF47598">
    <property type="entry name" value="Ribbon-helix-helix"/>
    <property type="match status" value="1"/>
</dbReference>
<dbReference type="InterPro" id="IPR010985">
    <property type="entry name" value="Ribbon_hlx_hlx"/>
</dbReference>
<evidence type="ECO:0000256" key="1">
    <source>
        <dbReference type="ARBA" id="ARBA00022649"/>
    </source>
</evidence>
<evidence type="ECO:0000313" key="3">
    <source>
        <dbReference type="EMBL" id="SUA17066.1"/>
    </source>
</evidence>
<dbReference type="GO" id="GO:0006355">
    <property type="term" value="P:regulation of DNA-templated transcription"/>
    <property type="evidence" value="ECO:0007669"/>
    <property type="project" value="InterPro"/>
</dbReference>
<dbReference type="Pfam" id="PF08681">
    <property type="entry name" value="TacA1"/>
    <property type="match status" value="1"/>
</dbReference>
<dbReference type="InterPro" id="IPR014795">
    <property type="entry name" value="TacA_1-like"/>
</dbReference>
<accession>A0A378VJM5</accession>
<keyword evidence="1" id="KW-1277">Toxin-antitoxin system</keyword>
<protein>
    <submittedName>
        <fullName evidence="3">Uncharacterized protein conserved in bacteria</fullName>
    </submittedName>
</protein>
<gene>
    <name evidence="3" type="ORF">NCTC10616_00727</name>
</gene>